<protein>
    <submittedName>
        <fullName evidence="1">Uncharacterized protein</fullName>
    </submittedName>
</protein>
<dbReference type="EMBL" id="JACEQY010000065">
    <property type="protein sequence ID" value="MBA4866549.1"/>
    <property type="molecule type" value="Genomic_DNA"/>
</dbReference>
<dbReference type="Proteomes" id="UP000586976">
    <property type="component" value="Unassembled WGS sequence"/>
</dbReference>
<evidence type="ECO:0000313" key="1">
    <source>
        <dbReference type="EMBL" id="MBA4866549.1"/>
    </source>
</evidence>
<comment type="caution">
    <text evidence="1">The sequence shown here is derived from an EMBL/GenBank/DDBJ whole genome shotgun (WGS) entry which is preliminary data.</text>
</comment>
<keyword evidence="2" id="KW-1185">Reference proteome</keyword>
<organism evidence="1 2">
    <name type="scientific">Streptomyces himalayensis subsp. aureolus</name>
    <dbReference type="NCBI Taxonomy" id="2758039"/>
    <lineage>
        <taxon>Bacteria</taxon>
        <taxon>Bacillati</taxon>
        <taxon>Actinomycetota</taxon>
        <taxon>Actinomycetes</taxon>
        <taxon>Kitasatosporales</taxon>
        <taxon>Streptomycetaceae</taxon>
        <taxon>Streptomyces</taxon>
        <taxon>Streptomyces himalayensis</taxon>
    </lineage>
</organism>
<gene>
    <name evidence="1" type="ORF">H1V43_35650</name>
</gene>
<accession>A0A7W2HK63</accession>
<dbReference type="AlphaFoldDB" id="A0A7W2HK63"/>
<evidence type="ECO:0000313" key="2">
    <source>
        <dbReference type="Proteomes" id="UP000586976"/>
    </source>
</evidence>
<proteinExistence type="predicted"/>
<sequence>MRTRSRRPGRPSPGDRRWRAAESLTWDVNALLTNYLRHFPDTQISSGQLPMFVPIAEGGYGYDHTAGTPRGRRIPPFYL</sequence>
<dbReference type="RefSeq" id="WP_181867950.1">
    <property type="nucleotide sequence ID" value="NZ_JACEQY010000065.1"/>
</dbReference>
<name>A0A7W2HK63_9ACTN</name>
<reference evidence="1 2" key="1">
    <citation type="submission" date="2020-07" db="EMBL/GenBank/DDBJ databases">
        <title>Streptomyces isolated from Indian soil.</title>
        <authorList>
            <person name="Mandal S."/>
            <person name="Maiti P.K."/>
        </authorList>
    </citation>
    <scope>NUCLEOTIDE SEQUENCE [LARGE SCALE GENOMIC DNA]</scope>
    <source>
        <strain evidence="1 2">PSKA54</strain>
    </source>
</reference>